<dbReference type="SUPFAM" id="SSF50104">
    <property type="entry name" value="Translation proteins SH3-like domain"/>
    <property type="match status" value="1"/>
</dbReference>
<name>X1GF20_9ZZZZ</name>
<sequence>MAESWYALRSKPRKEEVLWQQLLARDIEVFFPRIRVHPVNPRSRKLRPYFPGYMFVQVDIEAVGLSKFNWMPFAIGLVSFDGEPATVPENLIQEVRKRVDEIAEAGGEFYDGLQPGDPVRISTGPFAGYEAIFDLRMPGTERVRVLIQMLTDRNVPVELKAGQVQRKKKR</sequence>
<accession>X1GF20</accession>
<dbReference type="GO" id="GO:0005829">
    <property type="term" value="C:cytosol"/>
    <property type="evidence" value="ECO:0007669"/>
    <property type="project" value="TreeGrafter"/>
</dbReference>
<dbReference type="Gene3D" id="3.30.70.940">
    <property type="entry name" value="NusG, N-terminal domain"/>
    <property type="match status" value="1"/>
</dbReference>
<dbReference type="PANTHER" id="PTHR30265">
    <property type="entry name" value="RHO-INTERACTING TRANSCRIPTION TERMINATION FACTOR NUSG"/>
    <property type="match status" value="1"/>
</dbReference>
<dbReference type="InterPro" id="IPR036735">
    <property type="entry name" value="NGN_dom_sf"/>
</dbReference>
<evidence type="ECO:0000256" key="2">
    <source>
        <dbReference type="ARBA" id="ARBA00023015"/>
    </source>
</evidence>
<keyword evidence="2" id="KW-0805">Transcription regulation</keyword>
<evidence type="ECO:0000256" key="1">
    <source>
        <dbReference type="ARBA" id="ARBA00022814"/>
    </source>
</evidence>
<keyword evidence="1" id="KW-0889">Transcription antitermination</keyword>
<evidence type="ECO:0000313" key="5">
    <source>
        <dbReference type="EMBL" id="GAH40209.1"/>
    </source>
</evidence>
<reference evidence="5" key="1">
    <citation type="journal article" date="2014" name="Front. Microbiol.">
        <title>High frequency of phylogenetically diverse reductive dehalogenase-homologous genes in deep subseafloor sedimentary metagenomes.</title>
        <authorList>
            <person name="Kawai M."/>
            <person name="Futagami T."/>
            <person name="Toyoda A."/>
            <person name="Takaki Y."/>
            <person name="Nishi S."/>
            <person name="Hori S."/>
            <person name="Arai W."/>
            <person name="Tsubouchi T."/>
            <person name="Morono Y."/>
            <person name="Uchiyama I."/>
            <person name="Ito T."/>
            <person name="Fujiyama A."/>
            <person name="Inagaki F."/>
            <person name="Takami H."/>
        </authorList>
    </citation>
    <scope>NUCLEOTIDE SEQUENCE</scope>
    <source>
        <strain evidence="5">Expedition CK06-06</strain>
    </source>
</reference>
<organism evidence="5">
    <name type="scientific">marine sediment metagenome</name>
    <dbReference type="NCBI Taxonomy" id="412755"/>
    <lineage>
        <taxon>unclassified sequences</taxon>
        <taxon>metagenomes</taxon>
        <taxon>ecological metagenomes</taxon>
    </lineage>
</organism>
<dbReference type="GO" id="GO:0031564">
    <property type="term" value="P:transcription antitermination"/>
    <property type="evidence" value="ECO:0007669"/>
    <property type="project" value="UniProtKB-KW"/>
</dbReference>
<dbReference type="PANTHER" id="PTHR30265:SF7">
    <property type="entry name" value="TRANSCRIPTION ANTITERMINATION PROTEIN RFAH"/>
    <property type="match status" value="1"/>
</dbReference>
<feature type="domain" description="NusG-like N-terminal" evidence="4">
    <location>
        <begin position="2"/>
        <end position="99"/>
    </location>
</feature>
<evidence type="ECO:0000256" key="3">
    <source>
        <dbReference type="ARBA" id="ARBA00023163"/>
    </source>
</evidence>
<protein>
    <recommendedName>
        <fullName evidence="4">NusG-like N-terminal domain-containing protein</fullName>
    </recommendedName>
</protein>
<dbReference type="InterPro" id="IPR008991">
    <property type="entry name" value="Translation_prot_SH3-like_sf"/>
</dbReference>
<evidence type="ECO:0000259" key="4">
    <source>
        <dbReference type="SMART" id="SM00738"/>
    </source>
</evidence>
<dbReference type="GO" id="GO:0006354">
    <property type="term" value="P:DNA-templated transcription elongation"/>
    <property type="evidence" value="ECO:0007669"/>
    <property type="project" value="InterPro"/>
</dbReference>
<gene>
    <name evidence="5" type="ORF">S03H2_13846</name>
</gene>
<dbReference type="Pfam" id="PF02357">
    <property type="entry name" value="NusG"/>
    <property type="match status" value="1"/>
</dbReference>
<dbReference type="SMART" id="SM00738">
    <property type="entry name" value="NGN"/>
    <property type="match status" value="1"/>
</dbReference>
<dbReference type="InterPro" id="IPR043425">
    <property type="entry name" value="NusG-like"/>
</dbReference>
<dbReference type="CDD" id="cd06091">
    <property type="entry name" value="KOW_NusG"/>
    <property type="match status" value="1"/>
</dbReference>
<dbReference type="SUPFAM" id="SSF82679">
    <property type="entry name" value="N-utilization substance G protein NusG, N-terminal domain"/>
    <property type="match status" value="1"/>
</dbReference>
<dbReference type="EMBL" id="BARU01007023">
    <property type="protein sequence ID" value="GAH40209.1"/>
    <property type="molecule type" value="Genomic_DNA"/>
</dbReference>
<keyword evidence="3" id="KW-0804">Transcription</keyword>
<dbReference type="AlphaFoldDB" id="X1GF20"/>
<dbReference type="InterPro" id="IPR006645">
    <property type="entry name" value="NGN-like_dom"/>
</dbReference>
<proteinExistence type="predicted"/>
<comment type="caution">
    <text evidence="5">The sequence shown here is derived from an EMBL/GenBank/DDBJ whole genome shotgun (WGS) entry which is preliminary data.</text>
</comment>